<name>A0ABR1S4D9_9PEZI</name>
<feature type="compositionally biased region" description="Basic and acidic residues" evidence="1">
    <location>
        <begin position="284"/>
        <end position="297"/>
    </location>
</feature>
<feature type="region of interest" description="Disordered" evidence="1">
    <location>
        <begin position="73"/>
        <end position="95"/>
    </location>
</feature>
<feature type="region of interest" description="Disordered" evidence="1">
    <location>
        <begin position="209"/>
        <end position="232"/>
    </location>
</feature>
<sequence>MAPPPQQQREEHATDEDAVLPGCESGSSGLLPWCIYPLQGVVVEGTPDLYLRSFMIHEEADAHEEVVAEIHPEMLSSPSSAPPTTSLDGASGDQTGPGFIVMSDDDDDEVSCCPGFPNAPPRHDIFGPGMASAHDDQGDGDRGGDEEEEEGEVGTEEVRKWRSSERRKKAARNARVAVADQLFHPRPTPIARYSGPMTVVRLDRMAALSDSQMEEENQGQSEVEVKEEKEDDEDIVQLLTAYAGTVDWAQAIPREQCSPREAEDVPPSRPRAAETTASHLRGGSGDERLRQDVAEEE</sequence>
<evidence type="ECO:0000256" key="1">
    <source>
        <dbReference type="SAM" id="MobiDB-lite"/>
    </source>
</evidence>
<dbReference type="Proteomes" id="UP001396898">
    <property type="component" value="Unassembled WGS sequence"/>
</dbReference>
<evidence type="ECO:0000313" key="3">
    <source>
        <dbReference type="Proteomes" id="UP001396898"/>
    </source>
</evidence>
<gene>
    <name evidence="2" type="ORF">PG991_003790</name>
</gene>
<feature type="compositionally biased region" description="Acidic residues" evidence="1">
    <location>
        <begin position="144"/>
        <end position="155"/>
    </location>
</feature>
<comment type="caution">
    <text evidence="2">The sequence shown here is derived from an EMBL/GenBank/DDBJ whole genome shotgun (WGS) entry which is preliminary data.</text>
</comment>
<evidence type="ECO:0000313" key="2">
    <source>
        <dbReference type="EMBL" id="KAK8026734.1"/>
    </source>
</evidence>
<feature type="region of interest" description="Disordered" evidence="1">
    <location>
        <begin position="1"/>
        <end position="21"/>
    </location>
</feature>
<feature type="compositionally biased region" description="Basic and acidic residues" evidence="1">
    <location>
        <begin position="133"/>
        <end position="143"/>
    </location>
</feature>
<feature type="region of interest" description="Disordered" evidence="1">
    <location>
        <begin position="120"/>
        <end position="172"/>
    </location>
</feature>
<dbReference type="EMBL" id="JAQQWI010000007">
    <property type="protein sequence ID" value="KAK8026734.1"/>
    <property type="molecule type" value="Genomic_DNA"/>
</dbReference>
<reference evidence="2 3" key="1">
    <citation type="submission" date="2023-01" db="EMBL/GenBank/DDBJ databases">
        <title>Analysis of 21 Apiospora genomes using comparative genomics revels a genus with tremendous synthesis potential of carbohydrate active enzymes and secondary metabolites.</title>
        <authorList>
            <person name="Sorensen T."/>
        </authorList>
    </citation>
    <scope>NUCLEOTIDE SEQUENCE [LARGE SCALE GENOMIC DNA]</scope>
    <source>
        <strain evidence="2 3">CBS 20057</strain>
    </source>
</reference>
<organism evidence="2 3">
    <name type="scientific">Apiospora marii</name>
    <dbReference type="NCBI Taxonomy" id="335849"/>
    <lineage>
        <taxon>Eukaryota</taxon>
        <taxon>Fungi</taxon>
        <taxon>Dikarya</taxon>
        <taxon>Ascomycota</taxon>
        <taxon>Pezizomycotina</taxon>
        <taxon>Sordariomycetes</taxon>
        <taxon>Xylariomycetidae</taxon>
        <taxon>Amphisphaeriales</taxon>
        <taxon>Apiosporaceae</taxon>
        <taxon>Apiospora</taxon>
    </lineage>
</organism>
<keyword evidence="3" id="KW-1185">Reference proteome</keyword>
<accession>A0ABR1S4D9</accession>
<feature type="compositionally biased region" description="Low complexity" evidence="1">
    <location>
        <begin position="76"/>
        <end position="86"/>
    </location>
</feature>
<proteinExistence type="predicted"/>
<protein>
    <submittedName>
        <fullName evidence="2">Uncharacterized protein</fullName>
    </submittedName>
</protein>
<feature type="region of interest" description="Disordered" evidence="1">
    <location>
        <begin position="254"/>
        <end position="297"/>
    </location>
</feature>